<dbReference type="InterPro" id="IPR023005">
    <property type="entry name" value="Nucleoside_diP_kinase_AS"/>
</dbReference>
<dbReference type="GO" id="GO:0006241">
    <property type="term" value="P:CTP biosynthetic process"/>
    <property type="evidence" value="ECO:0007669"/>
    <property type="project" value="InterPro"/>
</dbReference>
<dbReference type="SMART" id="SM00562">
    <property type="entry name" value="NDK"/>
    <property type="match status" value="1"/>
</dbReference>
<dbReference type="GO" id="GO:0006228">
    <property type="term" value="P:UTP biosynthetic process"/>
    <property type="evidence" value="ECO:0007669"/>
    <property type="project" value="InterPro"/>
</dbReference>
<evidence type="ECO:0000313" key="13">
    <source>
        <dbReference type="Proteomes" id="UP000002358"/>
    </source>
</evidence>
<evidence type="ECO:0000256" key="7">
    <source>
        <dbReference type="ARBA" id="ARBA00022842"/>
    </source>
</evidence>
<dbReference type="InterPro" id="IPR034907">
    <property type="entry name" value="NDK-like_dom"/>
</dbReference>
<dbReference type="GO" id="GO:0005524">
    <property type="term" value="F:ATP binding"/>
    <property type="evidence" value="ECO:0007669"/>
    <property type="project" value="UniProtKB-KW"/>
</dbReference>
<dbReference type="GeneID" id="100118978"/>
<organism evidence="12 13">
    <name type="scientific">Nasonia vitripennis</name>
    <name type="common">Parasitic wasp</name>
    <dbReference type="NCBI Taxonomy" id="7425"/>
    <lineage>
        <taxon>Eukaryota</taxon>
        <taxon>Metazoa</taxon>
        <taxon>Ecdysozoa</taxon>
        <taxon>Arthropoda</taxon>
        <taxon>Hexapoda</taxon>
        <taxon>Insecta</taxon>
        <taxon>Pterygota</taxon>
        <taxon>Neoptera</taxon>
        <taxon>Endopterygota</taxon>
        <taxon>Hymenoptera</taxon>
        <taxon>Apocrita</taxon>
        <taxon>Proctotrupomorpha</taxon>
        <taxon>Chalcidoidea</taxon>
        <taxon>Pteromalidae</taxon>
        <taxon>Pteromalinae</taxon>
        <taxon>Nasonia</taxon>
    </lineage>
</organism>
<accession>A0A7M7T702</accession>
<dbReference type="FunCoup" id="A0A7M7T702">
    <property type="interactions" value="1812"/>
</dbReference>
<name>A0A7M7T702_NASVI</name>
<feature type="domain" description="Nucleoside diphosphate kinase-like" evidence="11">
    <location>
        <begin position="12"/>
        <end position="153"/>
    </location>
</feature>
<evidence type="ECO:0000256" key="5">
    <source>
        <dbReference type="ARBA" id="ARBA00022777"/>
    </source>
</evidence>
<dbReference type="Proteomes" id="UP000002358">
    <property type="component" value="Chromosome 2"/>
</dbReference>
<feature type="binding site" evidence="8">
    <location>
        <position position="20"/>
    </location>
    <ligand>
        <name>ATP</name>
        <dbReference type="ChEBI" id="CHEBI:30616"/>
    </ligand>
</feature>
<feature type="binding site" evidence="8">
    <location>
        <position position="69"/>
    </location>
    <ligand>
        <name>ATP</name>
        <dbReference type="ChEBI" id="CHEBI:30616"/>
    </ligand>
</feature>
<evidence type="ECO:0000256" key="4">
    <source>
        <dbReference type="ARBA" id="ARBA00022741"/>
    </source>
</evidence>
<feature type="binding site" evidence="8">
    <location>
        <position position="117"/>
    </location>
    <ligand>
        <name>ATP</name>
        <dbReference type="ChEBI" id="CHEBI:30616"/>
    </ligand>
</feature>
<feature type="active site" description="Pros-phosphohistidine intermediate" evidence="8">
    <location>
        <position position="130"/>
    </location>
</feature>
<comment type="cofactor">
    <cofactor evidence="1">
        <name>Mg(2+)</name>
        <dbReference type="ChEBI" id="CHEBI:18420"/>
    </cofactor>
</comment>
<feature type="binding site" evidence="8">
    <location>
        <position position="97"/>
    </location>
    <ligand>
        <name>ATP</name>
        <dbReference type="ChEBI" id="CHEBI:30616"/>
    </ligand>
</feature>
<evidence type="ECO:0000256" key="8">
    <source>
        <dbReference type="PROSITE-ProRule" id="PRU00706"/>
    </source>
</evidence>
<dbReference type="GO" id="GO:0006183">
    <property type="term" value="P:GTP biosynthetic process"/>
    <property type="evidence" value="ECO:0007669"/>
    <property type="project" value="InterPro"/>
</dbReference>
<sequence length="190" mass="22161">MTNYRMSSRPSLQLTLAILKPHVVKSPFALQKIRDIILQNDFKIVRTRRTIIDIKEAEEFYKEHKEKFFYNRLLTFMCSGPSDVHILANENAIVKWRQLLGPTKVFQAQYSAPNSIRGMFGLSDTRNAAHGSDSPESTEREIKVFFPDFNIKEWYKNEEMFFSSGKLRLDPDLFVHIVDKNVLNVTENKS</sequence>
<evidence type="ECO:0000259" key="11">
    <source>
        <dbReference type="SMART" id="SM00562"/>
    </source>
</evidence>
<dbReference type="InterPro" id="IPR037994">
    <property type="entry name" value="NDPk6"/>
</dbReference>
<evidence type="ECO:0000256" key="6">
    <source>
        <dbReference type="ARBA" id="ARBA00022840"/>
    </source>
</evidence>
<dbReference type="GO" id="GO:0046872">
    <property type="term" value="F:metal ion binding"/>
    <property type="evidence" value="ECO:0007669"/>
    <property type="project" value="UniProtKB-KW"/>
</dbReference>
<dbReference type="EnsemblMetazoa" id="XM_031923071">
    <property type="protein sequence ID" value="XP_031778931"/>
    <property type="gene ID" value="LOC100118978"/>
</dbReference>
<dbReference type="OrthoDB" id="25346at2759"/>
<protein>
    <recommendedName>
        <fullName evidence="10">Nucleoside diphosphate kinase</fullName>
        <ecNumber evidence="10">2.7.4.6</ecNumber>
    </recommendedName>
</protein>
<keyword evidence="3" id="KW-0479">Metal-binding</keyword>
<dbReference type="PROSITE" id="PS00469">
    <property type="entry name" value="NDPK"/>
    <property type="match status" value="1"/>
</dbReference>
<feature type="binding site" evidence="8">
    <location>
        <position position="103"/>
    </location>
    <ligand>
        <name>ATP</name>
        <dbReference type="ChEBI" id="CHEBI:30616"/>
    </ligand>
</feature>
<dbReference type="InterPro" id="IPR036850">
    <property type="entry name" value="NDK-like_dom_sf"/>
</dbReference>
<dbReference type="InterPro" id="IPR001564">
    <property type="entry name" value="Nucleoside_diP_kinase"/>
</dbReference>
<comment type="similarity">
    <text evidence="8 9">Belongs to the NDK family.</text>
</comment>
<dbReference type="SUPFAM" id="SSF54919">
    <property type="entry name" value="Nucleoside diphosphate kinase, NDK"/>
    <property type="match status" value="1"/>
</dbReference>
<evidence type="ECO:0000256" key="2">
    <source>
        <dbReference type="ARBA" id="ARBA00022679"/>
    </source>
</evidence>
<keyword evidence="4 10" id="KW-0547">Nucleotide-binding</keyword>
<dbReference type="InParanoid" id="A0A7M7T702"/>
<evidence type="ECO:0000256" key="9">
    <source>
        <dbReference type="RuleBase" id="RU004011"/>
    </source>
</evidence>
<evidence type="ECO:0000256" key="3">
    <source>
        <dbReference type="ARBA" id="ARBA00022723"/>
    </source>
</evidence>
<evidence type="ECO:0000256" key="10">
    <source>
        <dbReference type="RuleBase" id="RU004013"/>
    </source>
</evidence>
<keyword evidence="5 10" id="KW-0418">Kinase</keyword>
<dbReference type="PANTHER" id="PTHR46956">
    <property type="entry name" value="NUCLEOSIDE DIPHOSPHATE KINASE 6"/>
    <property type="match status" value="1"/>
</dbReference>
<dbReference type="RefSeq" id="XP_031778931.1">
    <property type="nucleotide sequence ID" value="XM_031923071.2"/>
</dbReference>
<dbReference type="Gene3D" id="3.30.70.141">
    <property type="entry name" value="Nucleoside diphosphate kinase-like domain"/>
    <property type="match status" value="1"/>
</dbReference>
<keyword evidence="6 10" id="KW-0067">ATP-binding</keyword>
<dbReference type="PRINTS" id="PR01243">
    <property type="entry name" value="NUCDPKINASE"/>
</dbReference>
<dbReference type="KEGG" id="nvi:100118978"/>
<comment type="catalytic activity">
    <reaction evidence="10">
        <text>a 2'-deoxyribonucleoside 5'-diphosphate + ATP = a 2'-deoxyribonucleoside 5'-triphosphate + ADP</text>
        <dbReference type="Rhea" id="RHEA:44640"/>
        <dbReference type="ChEBI" id="CHEBI:30616"/>
        <dbReference type="ChEBI" id="CHEBI:61560"/>
        <dbReference type="ChEBI" id="CHEBI:73316"/>
        <dbReference type="ChEBI" id="CHEBI:456216"/>
        <dbReference type="EC" id="2.7.4.6"/>
    </reaction>
</comment>
<evidence type="ECO:0000256" key="1">
    <source>
        <dbReference type="ARBA" id="ARBA00001946"/>
    </source>
</evidence>
<dbReference type="SMR" id="A0A7M7T702"/>
<dbReference type="PROSITE" id="PS51374">
    <property type="entry name" value="NDPK_LIKE"/>
    <property type="match status" value="1"/>
</dbReference>
<keyword evidence="13" id="KW-1185">Reference proteome</keyword>
<reference evidence="12" key="1">
    <citation type="submission" date="2021-01" db="UniProtKB">
        <authorList>
            <consortium name="EnsemblMetazoa"/>
        </authorList>
    </citation>
    <scope>IDENTIFICATION</scope>
</reference>
<evidence type="ECO:0000313" key="12">
    <source>
        <dbReference type="EnsemblMetazoa" id="XP_031778931"/>
    </source>
</evidence>
<proteinExistence type="inferred from homology"/>
<dbReference type="GO" id="GO:0004550">
    <property type="term" value="F:nucleoside diphosphate kinase activity"/>
    <property type="evidence" value="ECO:0007669"/>
    <property type="project" value="UniProtKB-EC"/>
</dbReference>
<dbReference type="PANTHER" id="PTHR46956:SF1">
    <property type="entry name" value="NUCLEOSIDE DIPHOSPHATE KINASE 6"/>
    <property type="match status" value="1"/>
</dbReference>
<dbReference type="EC" id="2.7.4.6" evidence="10"/>
<dbReference type="Pfam" id="PF00334">
    <property type="entry name" value="NDK"/>
    <property type="match status" value="1"/>
</dbReference>
<keyword evidence="7" id="KW-0460">Magnesium</keyword>
<feature type="binding site" evidence="8">
    <location>
        <position position="127"/>
    </location>
    <ligand>
        <name>ATP</name>
        <dbReference type="ChEBI" id="CHEBI:30616"/>
    </ligand>
</feature>
<dbReference type="AlphaFoldDB" id="A0A7M7T702"/>
<keyword evidence="2 10" id="KW-0808">Transferase</keyword>